<dbReference type="PIRSF" id="PIRSF006066">
    <property type="entry name" value="HI0050"/>
    <property type="match status" value="1"/>
</dbReference>
<feature type="transmembrane region" description="Helical" evidence="7">
    <location>
        <begin position="271"/>
        <end position="293"/>
    </location>
</feature>
<evidence type="ECO:0000256" key="3">
    <source>
        <dbReference type="ARBA" id="ARBA00022519"/>
    </source>
</evidence>
<feature type="domain" description="TRAP C4-dicarboxylate transport system permease DctM subunit" evidence="8">
    <location>
        <begin position="8"/>
        <end position="416"/>
    </location>
</feature>
<accession>A0ABT9E152</accession>
<evidence type="ECO:0000313" key="10">
    <source>
        <dbReference type="Proteomes" id="UP001243009"/>
    </source>
</evidence>
<dbReference type="InterPro" id="IPR010656">
    <property type="entry name" value="DctM"/>
</dbReference>
<dbReference type="PANTHER" id="PTHR33362">
    <property type="entry name" value="SIALIC ACID TRAP TRANSPORTER PERMEASE PROTEIN SIAT-RELATED"/>
    <property type="match status" value="1"/>
</dbReference>
<reference evidence="9 10" key="1">
    <citation type="submission" date="2023-08" db="EMBL/GenBank/DDBJ databases">
        <title>The draft genome sequence of Paracraurococcus sp. LOR1-02.</title>
        <authorList>
            <person name="Kingkaew E."/>
            <person name="Tanasupawat S."/>
        </authorList>
    </citation>
    <scope>NUCLEOTIDE SEQUENCE [LARGE SCALE GENOMIC DNA]</scope>
    <source>
        <strain evidence="9 10">LOR1-02</strain>
    </source>
</reference>
<keyword evidence="4 7" id="KW-0812">Transmembrane</keyword>
<dbReference type="InterPro" id="IPR004681">
    <property type="entry name" value="TRAP_DctM"/>
</dbReference>
<feature type="transmembrane region" description="Helical" evidence="7">
    <location>
        <begin position="48"/>
        <end position="69"/>
    </location>
</feature>
<dbReference type="RefSeq" id="WP_305104763.1">
    <property type="nucleotide sequence ID" value="NZ_JAUTWS010000014.1"/>
</dbReference>
<keyword evidence="7" id="KW-0813">Transport</keyword>
<dbReference type="EMBL" id="JAUTWS010000014">
    <property type="protein sequence ID" value="MDO9709896.1"/>
    <property type="molecule type" value="Genomic_DNA"/>
</dbReference>
<feature type="transmembrane region" description="Helical" evidence="7">
    <location>
        <begin position="239"/>
        <end position="259"/>
    </location>
</feature>
<evidence type="ECO:0000256" key="1">
    <source>
        <dbReference type="ARBA" id="ARBA00004429"/>
    </source>
</evidence>
<feature type="transmembrane region" description="Helical" evidence="7">
    <location>
        <begin position="313"/>
        <end position="339"/>
    </location>
</feature>
<feature type="transmembrane region" description="Helical" evidence="7">
    <location>
        <begin position="359"/>
        <end position="384"/>
    </location>
</feature>
<evidence type="ECO:0000256" key="5">
    <source>
        <dbReference type="ARBA" id="ARBA00022989"/>
    </source>
</evidence>
<feature type="transmembrane region" description="Helical" evidence="7">
    <location>
        <begin position="213"/>
        <end position="233"/>
    </location>
</feature>
<name>A0ABT9E152_9PROT</name>
<evidence type="ECO:0000313" key="9">
    <source>
        <dbReference type="EMBL" id="MDO9709896.1"/>
    </source>
</evidence>
<evidence type="ECO:0000256" key="7">
    <source>
        <dbReference type="RuleBase" id="RU369079"/>
    </source>
</evidence>
<organism evidence="9 10">
    <name type="scientific">Paracraurococcus lichenis</name>
    <dbReference type="NCBI Taxonomy" id="3064888"/>
    <lineage>
        <taxon>Bacteria</taxon>
        <taxon>Pseudomonadati</taxon>
        <taxon>Pseudomonadota</taxon>
        <taxon>Alphaproteobacteria</taxon>
        <taxon>Acetobacterales</taxon>
        <taxon>Roseomonadaceae</taxon>
        <taxon>Paracraurococcus</taxon>
    </lineage>
</organism>
<protein>
    <recommendedName>
        <fullName evidence="7">TRAP transporter large permease protein</fullName>
    </recommendedName>
</protein>
<keyword evidence="6 7" id="KW-0472">Membrane</keyword>
<feature type="transmembrane region" description="Helical" evidence="7">
    <location>
        <begin position="396"/>
        <end position="420"/>
    </location>
</feature>
<dbReference type="PANTHER" id="PTHR33362:SF3">
    <property type="entry name" value="SIALIC ACID TRAP TRANSPORTER PERMEASE PROTEIN SIAT"/>
    <property type="match status" value="1"/>
</dbReference>
<dbReference type="NCBIfam" id="TIGR00786">
    <property type="entry name" value="dctM"/>
    <property type="match status" value="1"/>
</dbReference>
<proteinExistence type="inferred from homology"/>
<comment type="subcellular location">
    <subcellularLocation>
        <location evidence="1 7">Cell inner membrane</location>
        <topology evidence="1 7">Multi-pass membrane protein</topology>
    </subcellularLocation>
</comment>
<feature type="transmembrane region" description="Helical" evidence="7">
    <location>
        <begin position="170"/>
        <end position="193"/>
    </location>
</feature>
<comment type="subunit">
    <text evidence="7">The complex comprises the extracytoplasmic solute receptor protein and the two transmembrane proteins.</text>
</comment>
<evidence type="ECO:0000256" key="2">
    <source>
        <dbReference type="ARBA" id="ARBA00022475"/>
    </source>
</evidence>
<comment type="function">
    <text evidence="7">Part of the tripartite ATP-independent periplasmic (TRAP) transport system.</text>
</comment>
<sequence>MTAAILLLGFFGLLTLGVPVAISLAGASILFALVDGSIPLLAIVHRMVGGVDSFPLLCVPFFIFAGMLMNSSGITERIYDFAVAAVGWMRGGLAQVNVVGSVVFAGMSGTAVGDAAGLGTIEVRAMKSHGYDAKFAVGITAASSMLGPLLPPSLPLVIYGVSANASIGQLFAAGIIPGLLTAVCLMGMVWYYARVRGYGTDAKFRVYELGRTLARGILPLLTPVIIIGGMRAGAFTPTEGAICAVAYALLLGVFVYRTLGLRAVVKVSFETVEVTATILLIVAGSEIFGWLLTTTKVSEQVAGWVLAITEQKWLILLIANVFLLVVGLAIEPLPAILILTPIMLPVMETIGVDPVHFGLIMVLNLCIGLLTPPVGIVLFILARVAGISFEDAARGVLPFMVPLIGVLLLCTYVPGLVMWLPTMWYR</sequence>
<gene>
    <name evidence="9" type="ORF">Q7A36_16200</name>
</gene>
<keyword evidence="10" id="KW-1185">Reference proteome</keyword>
<keyword evidence="3 7" id="KW-0997">Cell inner membrane</keyword>
<keyword evidence="5 7" id="KW-1133">Transmembrane helix</keyword>
<evidence type="ECO:0000256" key="6">
    <source>
        <dbReference type="ARBA" id="ARBA00023136"/>
    </source>
</evidence>
<comment type="caution">
    <text evidence="7">Lacks conserved residue(s) required for the propagation of feature annotation.</text>
</comment>
<evidence type="ECO:0000256" key="4">
    <source>
        <dbReference type="ARBA" id="ARBA00022692"/>
    </source>
</evidence>
<evidence type="ECO:0000259" key="8">
    <source>
        <dbReference type="Pfam" id="PF06808"/>
    </source>
</evidence>
<dbReference type="Pfam" id="PF06808">
    <property type="entry name" value="DctM"/>
    <property type="match status" value="1"/>
</dbReference>
<feature type="transmembrane region" description="Helical" evidence="7">
    <location>
        <begin position="133"/>
        <end position="150"/>
    </location>
</feature>
<keyword evidence="2" id="KW-1003">Cell membrane</keyword>
<comment type="caution">
    <text evidence="9">The sequence shown here is derived from an EMBL/GenBank/DDBJ whole genome shotgun (WGS) entry which is preliminary data.</text>
</comment>
<comment type="similarity">
    <text evidence="7">Belongs to the TRAP transporter large permease family.</text>
</comment>
<dbReference type="Proteomes" id="UP001243009">
    <property type="component" value="Unassembled WGS sequence"/>
</dbReference>